<dbReference type="EC" id="3.1.1.-" evidence="3"/>
<dbReference type="Proteomes" id="UP001271007">
    <property type="component" value="Unassembled WGS sequence"/>
</dbReference>
<dbReference type="Pfam" id="PF00135">
    <property type="entry name" value="COesterase"/>
    <property type="match status" value="1"/>
</dbReference>
<evidence type="ECO:0000256" key="2">
    <source>
        <dbReference type="ARBA" id="ARBA00022801"/>
    </source>
</evidence>
<proteinExistence type="inferred from homology"/>
<feature type="chain" id="PRO_5042314014" description="Carboxylic ester hydrolase" evidence="3">
    <location>
        <begin position="19"/>
        <end position="555"/>
    </location>
</feature>
<evidence type="ECO:0000259" key="4">
    <source>
        <dbReference type="Pfam" id="PF00135"/>
    </source>
</evidence>
<reference evidence="5" key="1">
    <citation type="submission" date="2023-04" db="EMBL/GenBank/DDBJ databases">
        <title>Black Yeasts Isolated from many extreme environments.</title>
        <authorList>
            <person name="Coleine C."/>
            <person name="Stajich J.E."/>
            <person name="Selbmann L."/>
        </authorList>
    </citation>
    <scope>NUCLEOTIDE SEQUENCE</scope>
    <source>
        <strain evidence="5">CCFEE 5312</strain>
    </source>
</reference>
<keyword evidence="6" id="KW-1185">Reference proteome</keyword>
<evidence type="ECO:0000313" key="5">
    <source>
        <dbReference type="EMBL" id="KAK3055583.1"/>
    </source>
</evidence>
<evidence type="ECO:0000313" key="6">
    <source>
        <dbReference type="Proteomes" id="UP001271007"/>
    </source>
</evidence>
<comment type="similarity">
    <text evidence="1 3">Belongs to the type-B carboxylesterase/lipase family.</text>
</comment>
<feature type="domain" description="Carboxylesterase type B" evidence="4">
    <location>
        <begin position="19"/>
        <end position="523"/>
    </location>
</feature>
<dbReference type="EMBL" id="JAWDJX010000008">
    <property type="protein sequence ID" value="KAK3055583.1"/>
    <property type="molecule type" value="Genomic_DNA"/>
</dbReference>
<dbReference type="SUPFAM" id="SSF53474">
    <property type="entry name" value="alpha/beta-Hydrolases"/>
    <property type="match status" value="1"/>
</dbReference>
<sequence length="555" mass="59963">MKSALLCLLYISVGSALAQPQVHAPSGVFRGNSSIADLDQFLGIPYAQPPVKGLRFANPLPVDSSQEHAVDATAYGPGCSQLASFAEYNGLGEDCLSLNVIRPCGTSPNAALPVMFWIHGGGNTNGQSIFYNGTALVQHSIAIDHPVVYVGINYRLNGFGFLNSPAIQADGVSNLGLKDQYLALQWAHDNIAGFGGDPDKITISGESAGAADCWAQLHYAYTNNETNKYFRGMITQSGAPGSPAFPRAVEPQAGAANYKSLLEKTGCTGEGLPCLRNVPHSVISPFLINQAIADFTIDNDWFNGNLSELVESGQFARVPVIHGTNLDEGSFFMPSPFRFPNRAALIKTIASYLNNNTDTASHIYNLYASLSDVELGKGPKGDPTAPRGYWVALAIYTDLFMDLGKQTWLRIASWAVDTWGYDFRQQPPLNSLNLSYEYPGATPKFAERVGVYHGSELLYVFGEATHLPDRTAGDDSVAIAVMGAWISFAYYLSPNGIEGSAMPFWPRYNSSSAGELMVFEEQKGLSMRAEANVMRAAVYEAWGEALAAIEQKPPF</sequence>
<dbReference type="PANTHER" id="PTHR11559">
    <property type="entry name" value="CARBOXYLESTERASE"/>
    <property type="match status" value="1"/>
</dbReference>
<dbReference type="AlphaFoldDB" id="A0AAJ0GE25"/>
<keyword evidence="3" id="KW-0732">Signal</keyword>
<dbReference type="PROSITE" id="PS00122">
    <property type="entry name" value="CARBOXYLESTERASE_B_1"/>
    <property type="match status" value="1"/>
</dbReference>
<accession>A0AAJ0GE25</accession>
<dbReference type="InterPro" id="IPR029058">
    <property type="entry name" value="AB_hydrolase_fold"/>
</dbReference>
<dbReference type="GO" id="GO:0016787">
    <property type="term" value="F:hydrolase activity"/>
    <property type="evidence" value="ECO:0007669"/>
    <property type="project" value="UniProtKB-KW"/>
</dbReference>
<evidence type="ECO:0000256" key="3">
    <source>
        <dbReference type="RuleBase" id="RU361235"/>
    </source>
</evidence>
<name>A0AAJ0GE25_9PEZI</name>
<dbReference type="InterPro" id="IPR050309">
    <property type="entry name" value="Type-B_Carboxylest/Lipase"/>
</dbReference>
<gene>
    <name evidence="5" type="ORF">LTR09_003503</name>
</gene>
<evidence type="ECO:0000256" key="1">
    <source>
        <dbReference type="ARBA" id="ARBA00005964"/>
    </source>
</evidence>
<feature type="signal peptide" evidence="3">
    <location>
        <begin position="1"/>
        <end position="18"/>
    </location>
</feature>
<organism evidence="5 6">
    <name type="scientific">Extremus antarcticus</name>
    <dbReference type="NCBI Taxonomy" id="702011"/>
    <lineage>
        <taxon>Eukaryota</taxon>
        <taxon>Fungi</taxon>
        <taxon>Dikarya</taxon>
        <taxon>Ascomycota</taxon>
        <taxon>Pezizomycotina</taxon>
        <taxon>Dothideomycetes</taxon>
        <taxon>Dothideomycetidae</taxon>
        <taxon>Mycosphaerellales</taxon>
        <taxon>Extremaceae</taxon>
        <taxon>Extremus</taxon>
    </lineage>
</organism>
<protein>
    <recommendedName>
        <fullName evidence="3">Carboxylic ester hydrolase</fullName>
        <ecNumber evidence="3">3.1.1.-</ecNumber>
    </recommendedName>
</protein>
<dbReference type="InterPro" id="IPR002018">
    <property type="entry name" value="CarbesteraseB"/>
</dbReference>
<dbReference type="Gene3D" id="3.40.50.1820">
    <property type="entry name" value="alpha/beta hydrolase"/>
    <property type="match status" value="1"/>
</dbReference>
<dbReference type="InterPro" id="IPR019826">
    <property type="entry name" value="Carboxylesterase_B_AS"/>
</dbReference>
<keyword evidence="2 3" id="KW-0378">Hydrolase</keyword>
<comment type="caution">
    <text evidence="5">The sequence shown here is derived from an EMBL/GenBank/DDBJ whole genome shotgun (WGS) entry which is preliminary data.</text>
</comment>